<organism evidence="1">
    <name type="scientific">Anguilla anguilla</name>
    <name type="common">European freshwater eel</name>
    <name type="synonym">Muraena anguilla</name>
    <dbReference type="NCBI Taxonomy" id="7936"/>
    <lineage>
        <taxon>Eukaryota</taxon>
        <taxon>Metazoa</taxon>
        <taxon>Chordata</taxon>
        <taxon>Craniata</taxon>
        <taxon>Vertebrata</taxon>
        <taxon>Euteleostomi</taxon>
        <taxon>Actinopterygii</taxon>
        <taxon>Neopterygii</taxon>
        <taxon>Teleostei</taxon>
        <taxon>Anguilliformes</taxon>
        <taxon>Anguillidae</taxon>
        <taxon>Anguilla</taxon>
    </lineage>
</organism>
<protein>
    <submittedName>
        <fullName evidence="1">Uncharacterized protein</fullName>
    </submittedName>
</protein>
<evidence type="ECO:0000313" key="1">
    <source>
        <dbReference type="EMBL" id="JAH90440.1"/>
    </source>
</evidence>
<reference evidence="1" key="1">
    <citation type="submission" date="2014-11" db="EMBL/GenBank/DDBJ databases">
        <authorList>
            <person name="Amaro Gonzalez C."/>
        </authorList>
    </citation>
    <scope>NUCLEOTIDE SEQUENCE</scope>
</reference>
<name>A0A0E9WLI4_ANGAN</name>
<reference evidence="1" key="2">
    <citation type="journal article" date="2015" name="Fish Shellfish Immunol.">
        <title>Early steps in the European eel (Anguilla anguilla)-Vibrio vulnificus interaction in the gills: Role of the RtxA13 toxin.</title>
        <authorList>
            <person name="Callol A."/>
            <person name="Pajuelo D."/>
            <person name="Ebbesson L."/>
            <person name="Teles M."/>
            <person name="MacKenzie S."/>
            <person name="Amaro C."/>
        </authorList>
    </citation>
    <scope>NUCLEOTIDE SEQUENCE</scope>
</reference>
<sequence length="67" mass="7647">MCTEATFYKAVSLNSSVSYFGPGELHLTFGSINNLLHSILIMEIHLVRNNLEEHLHLLHQQGWLKSL</sequence>
<dbReference type="EMBL" id="GBXM01018137">
    <property type="protein sequence ID" value="JAH90440.1"/>
    <property type="molecule type" value="Transcribed_RNA"/>
</dbReference>
<proteinExistence type="predicted"/>
<dbReference type="AlphaFoldDB" id="A0A0E9WLI4"/>
<accession>A0A0E9WLI4</accession>